<protein>
    <submittedName>
        <fullName evidence="1">Uncharacterized protein</fullName>
    </submittedName>
</protein>
<dbReference type="Proteomes" id="UP000257109">
    <property type="component" value="Unassembled WGS sequence"/>
</dbReference>
<keyword evidence="2" id="KW-1185">Reference proteome</keyword>
<dbReference type="EMBL" id="QJKJ01015955">
    <property type="protein sequence ID" value="RDX61730.1"/>
    <property type="molecule type" value="Genomic_DNA"/>
</dbReference>
<gene>
    <name evidence="1" type="ORF">CR513_60017</name>
</gene>
<sequence length="60" mass="7154">MARCMLKGKGMSRCNWRVTTTTNAYIIYFEFEIIWLGVSLYQQRHFSALETIYLRSIENV</sequence>
<organism evidence="1 2">
    <name type="scientific">Mucuna pruriens</name>
    <name type="common">Velvet bean</name>
    <name type="synonym">Dolichos pruriens</name>
    <dbReference type="NCBI Taxonomy" id="157652"/>
    <lineage>
        <taxon>Eukaryota</taxon>
        <taxon>Viridiplantae</taxon>
        <taxon>Streptophyta</taxon>
        <taxon>Embryophyta</taxon>
        <taxon>Tracheophyta</taxon>
        <taxon>Spermatophyta</taxon>
        <taxon>Magnoliopsida</taxon>
        <taxon>eudicotyledons</taxon>
        <taxon>Gunneridae</taxon>
        <taxon>Pentapetalae</taxon>
        <taxon>rosids</taxon>
        <taxon>fabids</taxon>
        <taxon>Fabales</taxon>
        <taxon>Fabaceae</taxon>
        <taxon>Papilionoideae</taxon>
        <taxon>50 kb inversion clade</taxon>
        <taxon>NPAAA clade</taxon>
        <taxon>indigoferoid/millettioid clade</taxon>
        <taxon>Phaseoleae</taxon>
        <taxon>Mucuna</taxon>
    </lineage>
</organism>
<reference evidence="1" key="1">
    <citation type="submission" date="2018-05" db="EMBL/GenBank/DDBJ databases">
        <title>Draft genome of Mucuna pruriens seed.</title>
        <authorList>
            <person name="Nnadi N.E."/>
            <person name="Vos R."/>
            <person name="Hasami M.H."/>
            <person name="Devisetty U.K."/>
            <person name="Aguiy J.C."/>
        </authorList>
    </citation>
    <scope>NUCLEOTIDE SEQUENCE [LARGE SCALE GENOMIC DNA]</scope>
    <source>
        <strain evidence="1">JCA_2017</strain>
    </source>
</reference>
<accession>A0A371E6T9</accession>
<dbReference type="AlphaFoldDB" id="A0A371E6T9"/>
<feature type="non-terminal residue" evidence="1">
    <location>
        <position position="1"/>
    </location>
</feature>
<proteinExistence type="predicted"/>
<name>A0A371E6T9_MUCPR</name>
<comment type="caution">
    <text evidence="1">The sequence shown here is derived from an EMBL/GenBank/DDBJ whole genome shotgun (WGS) entry which is preliminary data.</text>
</comment>
<evidence type="ECO:0000313" key="1">
    <source>
        <dbReference type="EMBL" id="RDX61730.1"/>
    </source>
</evidence>
<evidence type="ECO:0000313" key="2">
    <source>
        <dbReference type="Proteomes" id="UP000257109"/>
    </source>
</evidence>